<evidence type="ECO:0000313" key="3">
    <source>
        <dbReference type="Proteomes" id="UP000663880"/>
    </source>
</evidence>
<dbReference type="Proteomes" id="UP000663880">
    <property type="component" value="Unassembled WGS sequence"/>
</dbReference>
<gene>
    <name evidence="2" type="ORF">PMACD_LOCUS14429</name>
</gene>
<dbReference type="OrthoDB" id="6907396at2759"/>
<name>A0A821XFI2_9NEOP</name>
<comment type="caution">
    <text evidence="2">The sequence shown here is derived from an EMBL/GenBank/DDBJ whole genome shotgun (WGS) entry which is preliminary data.</text>
</comment>
<evidence type="ECO:0000256" key="1">
    <source>
        <dbReference type="SAM" id="MobiDB-lite"/>
    </source>
</evidence>
<evidence type="ECO:0000313" key="2">
    <source>
        <dbReference type="EMBL" id="CAF4937786.1"/>
    </source>
</evidence>
<reference evidence="2" key="1">
    <citation type="submission" date="2021-02" db="EMBL/GenBank/DDBJ databases">
        <authorList>
            <person name="Steward A R."/>
        </authorList>
    </citation>
    <scope>NUCLEOTIDE SEQUENCE</scope>
</reference>
<accession>A0A821XFI2</accession>
<proteinExistence type="predicted"/>
<keyword evidence="3" id="KW-1185">Reference proteome</keyword>
<sequence length="145" mass="15415">MRTATSTARPDFTSRGEDAGIGFGAIPVTKIIGIASAPQKRDATRSLAVSGELTVGQDNFANGSIISTKKLNNQSASRAERGGDCIPTSLPRPRVLTPRPSGDGHVTRRLAAECATATKIEHTHAISNHVHLFYTLLELLLCLPK</sequence>
<feature type="region of interest" description="Disordered" evidence="1">
    <location>
        <begin position="72"/>
        <end position="103"/>
    </location>
</feature>
<protein>
    <submittedName>
        <fullName evidence="2">Uncharacterized protein</fullName>
    </submittedName>
</protein>
<dbReference type="AlphaFoldDB" id="A0A821XFI2"/>
<dbReference type="EMBL" id="CAJOBZ010000065">
    <property type="protein sequence ID" value="CAF4937786.1"/>
    <property type="molecule type" value="Genomic_DNA"/>
</dbReference>
<organism evidence="2 3">
    <name type="scientific">Pieris macdunnoughi</name>
    <dbReference type="NCBI Taxonomy" id="345717"/>
    <lineage>
        <taxon>Eukaryota</taxon>
        <taxon>Metazoa</taxon>
        <taxon>Ecdysozoa</taxon>
        <taxon>Arthropoda</taxon>
        <taxon>Hexapoda</taxon>
        <taxon>Insecta</taxon>
        <taxon>Pterygota</taxon>
        <taxon>Neoptera</taxon>
        <taxon>Endopterygota</taxon>
        <taxon>Lepidoptera</taxon>
        <taxon>Glossata</taxon>
        <taxon>Ditrysia</taxon>
        <taxon>Papilionoidea</taxon>
        <taxon>Pieridae</taxon>
        <taxon>Pierinae</taxon>
        <taxon>Pieris</taxon>
    </lineage>
</organism>